<dbReference type="Pfam" id="PF00675">
    <property type="entry name" value="Peptidase_M16"/>
    <property type="match status" value="1"/>
</dbReference>
<accession>A0A6P5RN28</accession>
<dbReference type="PANTHER" id="PTHR43690">
    <property type="entry name" value="NARDILYSIN"/>
    <property type="match status" value="1"/>
</dbReference>
<gene>
    <name evidence="11" type="primary">LOC110748727</name>
</gene>
<evidence type="ECO:0000259" key="9">
    <source>
        <dbReference type="Pfam" id="PF00675"/>
    </source>
</evidence>
<dbReference type="GO" id="GO:0004222">
    <property type="term" value="F:metalloendopeptidase activity"/>
    <property type="evidence" value="ECO:0007669"/>
    <property type="project" value="InterPro"/>
</dbReference>
<dbReference type="InterPro" id="IPR001431">
    <property type="entry name" value="Pept_M16_Zn_BS"/>
</dbReference>
<dbReference type="KEGG" id="pavi:110748727"/>
<feature type="region of interest" description="Disordered" evidence="8">
    <location>
        <begin position="38"/>
        <end position="119"/>
    </location>
</feature>
<dbReference type="AlphaFoldDB" id="A0A6P5RN28"/>
<evidence type="ECO:0000313" key="11">
    <source>
        <dbReference type="RefSeq" id="XP_021804364.1"/>
    </source>
</evidence>
<dbReference type="Proteomes" id="UP000515124">
    <property type="component" value="Unplaced"/>
</dbReference>
<dbReference type="InterPro" id="IPR050626">
    <property type="entry name" value="Peptidase_M16"/>
</dbReference>
<protein>
    <submittedName>
        <fullName evidence="11">Nardilysin-like</fullName>
    </submittedName>
</protein>
<keyword evidence="7" id="KW-0482">Metalloprotease</keyword>
<comment type="similarity">
    <text evidence="2">Belongs to the peptidase M16 family.</text>
</comment>
<evidence type="ECO:0000256" key="7">
    <source>
        <dbReference type="ARBA" id="ARBA00023049"/>
    </source>
</evidence>
<evidence type="ECO:0000256" key="6">
    <source>
        <dbReference type="ARBA" id="ARBA00022833"/>
    </source>
</evidence>
<evidence type="ECO:0000256" key="8">
    <source>
        <dbReference type="SAM" id="MobiDB-lite"/>
    </source>
</evidence>
<evidence type="ECO:0000313" key="10">
    <source>
        <dbReference type="Proteomes" id="UP000515124"/>
    </source>
</evidence>
<dbReference type="SUPFAM" id="SSF63411">
    <property type="entry name" value="LuxS/MPP-like metallohydrolase"/>
    <property type="match status" value="1"/>
</dbReference>
<evidence type="ECO:0000256" key="1">
    <source>
        <dbReference type="ARBA" id="ARBA00001947"/>
    </source>
</evidence>
<organism evidence="10 11">
    <name type="scientific">Prunus avium</name>
    <name type="common">Cherry</name>
    <name type="synonym">Cerasus avium</name>
    <dbReference type="NCBI Taxonomy" id="42229"/>
    <lineage>
        <taxon>Eukaryota</taxon>
        <taxon>Viridiplantae</taxon>
        <taxon>Streptophyta</taxon>
        <taxon>Embryophyta</taxon>
        <taxon>Tracheophyta</taxon>
        <taxon>Spermatophyta</taxon>
        <taxon>Magnoliopsida</taxon>
        <taxon>eudicotyledons</taxon>
        <taxon>Gunneridae</taxon>
        <taxon>Pentapetalae</taxon>
        <taxon>rosids</taxon>
        <taxon>fabids</taxon>
        <taxon>Rosales</taxon>
        <taxon>Rosaceae</taxon>
        <taxon>Amygdaloideae</taxon>
        <taxon>Amygdaleae</taxon>
        <taxon>Prunus</taxon>
    </lineage>
</organism>
<feature type="compositionally biased region" description="Basic residues" evidence="8">
    <location>
        <begin position="95"/>
        <end position="111"/>
    </location>
</feature>
<feature type="compositionally biased region" description="Acidic residues" evidence="8">
    <location>
        <begin position="73"/>
        <end position="91"/>
    </location>
</feature>
<keyword evidence="10" id="KW-1185">Reference proteome</keyword>
<dbReference type="GO" id="GO:0006508">
    <property type="term" value="P:proteolysis"/>
    <property type="evidence" value="ECO:0007669"/>
    <property type="project" value="UniProtKB-KW"/>
</dbReference>
<reference evidence="11" key="1">
    <citation type="submission" date="2025-08" db="UniProtKB">
        <authorList>
            <consortium name="RefSeq"/>
        </authorList>
    </citation>
    <scope>IDENTIFICATION</scope>
</reference>
<dbReference type="GeneID" id="110748727"/>
<dbReference type="GO" id="GO:0005829">
    <property type="term" value="C:cytosol"/>
    <property type="evidence" value="ECO:0007669"/>
    <property type="project" value="TreeGrafter"/>
</dbReference>
<dbReference type="Gene3D" id="3.30.830.10">
    <property type="entry name" value="Metalloenzyme, LuxS/M16 peptidase-like"/>
    <property type="match status" value="1"/>
</dbReference>
<dbReference type="InterPro" id="IPR011249">
    <property type="entry name" value="Metalloenz_LuxS/M16"/>
</dbReference>
<name>A0A6P5RN28_PRUAV</name>
<dbReference type="PROSITE" id="PS00143">
    <property type="entry name" value="INSULINASE"/>
    <property type="match status" value="1"/>
</dbReference>
<evidence type="ECO:0000256" key="3">
    <source>
        <dbReference type="ARBA" id="ARBA00022670"/>
    </source>
</evidence>
<evidence type="ECO:0000256" key="2">
    <source>
        <dbReference type="ARBA" id="ARBA00007261"/>
    </source>
</evidence>
<proteinExistence type="inferred from homology"/>
<keyword evidence="5" id="KW-0378">Hydrolase</keyword>
<keyword evidence="4" id="KW-0479">Metal-binding</keyword>
<feature type="compositionally biased region" description="Acidic residues" evidence="8">
    <location>
        <begin position="49"/>
        <end position="66"/>
    </location>
</feature>
<sequence>MGRCTFSSDNIVITPPNDIRSYRLIELENGLTALLVHDPEIYPEGPPEQAEEELKEEDEGGEDGEAEEHREGEVEENGVGDEDDEQPEGGDGELRRKRKGKGGASQTKRKGKGDASQTKKAAAAMSIGIGSFSDPIEAQGLAHFLEHMLFMGSTEFPDENEYDSYLSKHGGSSNAYTEVEHTCYHFEVKREFLKGALRRFSQFFVSPLVKIEAMEREVQAVDSEFNQVLQNESCRLEQFHCHTATPGHPFNKFFWGKT</sequence>
<keyword evidence="3" id="KW-0645">Protease</keyword>
<dbReference type="GO" id="GO:0046872">
    <property type="term" value="F:metal ion binding"/>
    <property type="evidence" value="ECO:0007669"/>
    <property type="project" value="UniProtKB-KW"/>
</dbReference>
<dbReference type="PANTHER" id="PTHR43690:SF18">
    <property type="entry name" value="INSULIN-DEGRADING ENZYME-RELATED"/>
    <property type="match status" value="1"/>
</dbReference>
<dbReference type="RefSeq" id="XP_021804364.1">
    <property type="nucleotide sequence ID" value="XM_021948672.1"/>
</dbReference>
<feature type="domain" description="Peptidase M16 N-terminal" evidence="9">
    <location>
        <begin position="116"/>
        <end position="236"/>
    </location>
</feature>
<dbReference type="FunFam" id="3.30.830.10:FF:000012">
    <property type="entry name" value="Protease 3"/>
    <property type="match status" value="1"/>
</dbReference>
<evidence type="ECO:0000256" key="4">
    <source>
        <dbReference type="ARBA" id="ARBA00022723"/>
    </source>
</evidence>
<comment type="cofactor">
    <cofactor evidence="1">
        <name>Zn(2+)</name>
        <dbReference type="ChEBI" id="CHEBI:29105"/>
    </cofactor>
</comment>
<evidence type="ECO:0000256" key="5">
    <source>
        <dbReference type="ARBA" id="ARBA00022801"/>
    </source>
</evidence>
<dbReference type="InterPro" id="IPR011765">
    <property type="entry name" value="Pept_M16_N"/>
</dbReference>
<keyword evidence="6" id="KW-0862">Zinc</keyword>